<feature type="non-terminal residue" evidence="15">
    <location>
        <position position="1"/>
    </location>
</feature>
<dbReference type="EMBL" id="VXAY01006941">
    <property type="protein sequence ID" value="NXM35697.1"/>
    <property type="molecule type" value="Genomic_DNA"/>
</dbReference>
<dbReference type="AlphaFoldDB" id="A0A7L1A3E8"/>
<evidence type="ECO:0000313" key="15">
    <source>
        <dbReference type="EMBL" id="NXM35697.1"/>
    </source>
</evidence>
<keyword evidence="6 13" id="KW-0175">Coiled coil</keyword>
<evidence type="ECO:0000256" key="10">
    <source>
        <dbReference type="ARBA" id="ARBA00023306"/>
    </source>
</evidence>
<keyword evidence="7" id="KW-0010">Activator</keyword>
<dbReference type="PANTHER" id="PTHR13372">
    <property type="entry name" value="GEMININ"/>
    <property type="match status" value="1"/>
</dbReference>
<evidence type="ECO:0000256" key="7">
    <source>
        <dbReference type="ARBA" id="ARBA00023159"/>
    </source>
</evidence>
<organism evidence="15 16">
    <name type="scientific">Oxyruncus cristatus</name>
    <name type="common">sharpbill</name>
    <dbReference type="NCBI Taxonomy" id="114331"/>
    <lineage>
        <taxon>Eukaryota</taxon>
        <taxon>Metazoa</taxon>
        <taxon>Chordata</taxon>
        <taxon>Craniata</taxon>
        <taxon>Vertebrata</taxon>
        <taxon>Euteleostomi</taxon>
        <taxon>Archelosauria</taxon>
        <taxon>Archosauria</taxon>
        <taxon>Dinosauria</taxon>
        <taxon>Saurischia</taxon>
        <taxon>Theropoda</taxon>
        <taxon>Coelurosauria</taxon>
        <taxon>Aves</taxon>
        <taxon>Neognathae</taxon>
        <taxon>Neoaves</taxon>
        <taxon>Telluraves</taxon>
        <taxon>Australaves</taxon>
        <taxon>Passeriformes</taxon>
        <taxon>Cotingidae</taxon>
        <taxon>Oxyruncus</taxon>
    </lineage>
</organism>
<evidence type="ECO:0000256" key="1">
    <source>
        <dbReference type="ARBA" id="ARBA00004123"/>
    </source>
</evidence>
<sequence>CFQDGTEFDFQEFRDAVDDFVSDASTLMPPPLDCTDFDFSLGEEVAFEPCTLQLESSVLAQVPPQCLPSPEPSWRDQADQHEKALGDAVEANSQLQETLIQRQEELATLRESNMQLKELASQARQLASVLDTLMLPQSADGVALPPSALHPTPPLAVATPTGTRRADAEGVDAMLRAVSEKCRDALRSLGGSPADSPGDISGASPGGSPMAKRPRPAPRLHGAFRGLRTGSAALRSGGGDMEEDGSLRAQLGEAGAIRTLAFPQGNAFTLRTAAGGHRFRWVPR</sequence>
<dbReference type="Gene3D" id="1.20.5.1180">
    <property type="entry name" value="Geminin coiled-coil domain"/>
    <property type="match status" value="1"/>
</dbReference>
<dbReference type="GO" id="GO:0005634">
    <property type="term" value="C:nucleus"/>
    <property type="evidence" value="ECO:0007669"/>
    <property type="project" value="UniProtKB-SubCell"/>
</dbReference>
<proteinExistence type="inferred from homology"/>
<dbReference type="GO" id="GO:0008156">
    <property type="term" value="P:negative regulation of DNA replication"/>
    <property type="evidence" value="ECO:0007669"/>
    <property type="project" value="TreeGrafter"/>
</dbReference>
<dbReference type="GO" id="GO:0030030">
    <property type="term" value="P:cell projection organization"/>
    <property type="evidence" value="ECO:0007669"/>
    <property type="project" value="UniProtKB-KW"/>
</dbReference>
<accession>A0A7L1A3E8</accession>
<reference evidence="15 16" key="1">
    <citation type="submission" date="2019-09" db="EMBL/GenBank/DDBJ databases">
        <title>Bird 10,000 Genomes (B10K) Project - Family phase.</title>
        <authorList>
            <person name="Zhang G."/>
        </authorList>
    </citation>
    <scope>NUCLEOTIDE SEQUENCE [LARGE SCALE GENOMIC DNA]</scope>
    <source>
        <strain evidence="15">B10K-DU-002-07</strain>
        <tissue evidence="15">Muscle</tissue>
    </source>
</reference>
<dbReference type="Proteomes" id="UP000564466">
    <property type="component" value="Unassembled WGS sequence"/>
</dbReference>
<dbReference type="InterPro" id="IPR022786">
    <property type="entry name" value="Geminin/Multicilin"/>
</dbReference>
<comment type="subcellular location">
    <subcellularLocation>
        <location evidence="1">Nucleus</location>
    </subcellularLocation>
</comment>
<evidence type="ECO:0000256" key="9">
    <source>
        <dbReference type="ARBA" id="ARBA00023242"/>
    </source>
</evidence>
<comment type="caution">
    <text evidence="15">The sequence shown here is derived from an EMBL/GenBank/DDBJ whole genome shotgun (WGS) entry which is preliminary data.</text>
</comment>
<keyword evidence="16" id="KW-1185">Reference proteome</keyword>
<evidence type="ECO:0000313" key="16">
    <source>
        <dbReference type="Proteomes" id="UP000564466"/>
    </source>
</evidence>
<evidence type="ECO:0000256" key="3">
    <source>
        <dbReference type="ARBA" id="ARBA00018222"/>
    </source>
</evidence>
<evidence type="ECO:0000256" key="13">
    <source>
        <dbReference type="SAM" id="Coils"/>
    </source>
</evidence>
<keyword evidence="4" id="KW-0970">Cilium biogenesis/degradation</keyword>
<keyword evidence="9" id="KW-0539">Nucleus</keyword>
<evidence type="ECO:0000256" key="12">
    <source>
        <dbReference type="ARBA" id="ARBA00033197"/>
    </source>
</evidence>
<keyword evidence="5" id="KW-0805">Transcription regulation</keyword>
<feature type="non-terminal residue" evidence="15">
    <location>
        <position position="284"/>
    </location>
</feature>
<evidence type="ECO:0000256" key="14">
    <source>
        <dbReference type="SAM" id="MobiDB-lite"/>
    </source>
</evidence>
<dbReference type="PANTHER" id="PTHR13372:SF3">
    <property type="entry name" value="MULTICILIN"/>
    <property type="match status" value="1"/>
</dbReference>
<dbReference type="SUPFAM" id="SSF111469">
    <property type="entry name" value="Geminin coiled-coil domain"/>
    <property type="match status" value="1"/>
</dbReference>
<comment type="similarity">
    <text evidence="2">Belongs to the geminin family.</text>
</comment>
<dbReference type="CDD" id="cd22590">
    <property type="entry name" value="McIdas_CC"/>
    <property type="match status" value="1"/>
</dbReference>
<name>A0A7L1A3E8_9PASS</name>
<dbReference type="GO" id="GO:0045786">
    <property type="term" value="P:negative regulation of cell cycle"/>
    <property type="evidence" value="ECO:0007669"/>
    <property type="project" value="TreeGrafter"/>
</dbReference>
<feature type="region of interest" description="Disordered" evidence="14">
    <location>
        <begin position="187"/>
        <end position="223"/>
    </location>
</feature>
<evidence type="ECO:0000256" key="8">
    <source>
        <dbReference type="ARBA" id="ARBA00023163"/>
    </source>
</evidence>
<evidence type="ECO:0000256" key="6">
    <source>
        <dbReference type="ARBA" id="ARBA00023054"/>
    </source>
</evidence>
<evidence type="ECO:0000256" key="11">
    <source>
        <dbReference type="ARBA" id="ARBA00031136"/>
    </source>
</evidence>
<keyword evidence="8" id="KW-0804">Transcription</keyword>
<keyword evidence="10" id="KW-0131">Cell cycle</keyword>
<feature type="coiled-coil region" evidence="13">
    <location>
        <begin position="78"/>
        <end position="126"/>
    </location>
</feature>
<evidence type="ECO:0000256" key="4">
    <source>
        <dbReference type="ARBA" id="ARBA00022794"/>
    </source>
</evidence>
<evidence type="ECO:0000256" key="2">
    <source>
        <dbReference type="ARBA" id="ARBA00007979"/>
    </source>
</evidence>
<evidence type="ECO:0000256" key="5">
    <source>
        <dbReference type="ARBA" id="ARBA00023015"/>
    </source>
</evidence>
<protein>
    <recommendedName>
        <fullName evidence="3">Multicilin</fullName>
    </recommendedName>
    <alternativeName>
        <fullName evidence="11">Multiciliate differentiation and DNA synthesis-associated cell cycle protein</fullName>
    </alternativeName>
    <alternativeName>
        <fullName evidence="12">Protein Idas</fullName>
    </alternativeName>
</protein>
<gene>
    <name evidence="15" type="primary">Mcidas</name>
    <name evidence="15" type="ORF">OXYCRI_R07320</name>
</gene>
<dbReference type="Pfam" id="PF07412">
    <property type="entry name" value="Geminin"/>
    <property type="match status" value="1"/>
</dbReference>